<dbReference type="PANTHER" id="PTHR39532">
    <property type="entry name" value="F-BOX DOMAIN-CONTAINING PROTEIN-RELATED"/>
    <property type="match status" value="1"/>
</dbReference>
<sequence length="541" mass="63737">MSANQIIYDEAINVFNLINSGFEGYYSNKNTTNTTITPIENDESSSLTFSESKRLEAITRFRSFYESKMLHMINMKEYKKFFCLVLLEPSTFVLKQSIQDGALLARISGYRTPFEHERLTKQTLEFIFQDTISIFNQEELNIIQHRLDCFYSVYVNLNSYVYPININNINQLEIPTIPIEIIQKYHKYLASQERVESSLSLSKITRDVQKPSTTSIQQILNNKLLVLKIFNHLIEKNNDQQDQEQQQEEEKRYEFVLLEKQDLNNILNLMLLSRNCFEWCKSILNDKESTRLFYFKPNLRVPYGTEFNLFKQPCQVLNYQKVSSIPYKDFKDLFENLRYLVLRSEDFLIGGVDVDEWSTLIAKQSYLLYPSKTPNIEYLEIHEYCSQISSYQHLIQRIISNGEFTQWFNYTTIENVILPNPGTLVNSIKHLYMNICNEEDSNDTDFHRYLIDLLLLYHPSSIESITIDMGVFCQSFHHIYKLYIDLKKSHPTIKLNIHVAKQIPTSVIMEKITTNSRVPVTQSIQEFINQLKEPNSKITFE</sequence>
<protein>
    <submittedName>
        <fullName evidence="1">Uncharacterized protein</fullName>
    </submittedName>
</protein>
<proteinExistence type="predicted"/>
<dbReference type="AlphaFoldDB" id="A0A8J4Q3T1"/>
<organism evidence="1 2">
    <name type="scientific">Polysphondylium violaceum</name>
    <dbReference type="NCBI Taxonomy" id="133409"/>
    <lineage>
        <taxon>Eukaryota</taxon>
        <taxon>Amoebozoa</taxon>
        <taxon>Evosea</taxon>
        <taxon>Eumycetozoa</taxon>
        <taxon>Dictyostelia</taxon>
        <taxon>Dictyosteliales</taxon>
        <taxon>Dictyosteliaceae</taxon>
        <taxon>Polysphondylium</taxon>
    </lineage>
</organism>
<reference evidence="1" key="1">
    <citation type="submission" date="2020-01" db="EMBL/GenBank/DDBJ databases">
        <title>Development of genomics and gene disruption for Polysphondylium violaceum indicates a role for the polyketide synthase stlB in stalk morphogenesis.</title>
        <authorList>
            <person name="Narita B."/>
            <person name="Kawabe Y."/>
            <person name="Kin K."/>
            <person name="Saito T."/>
            <person name="Gibbs R."/>
            <person name="Kuspa A."/>
            <person name="Muzny D."/>
            <person name="Queller D."/>
            <person name="Richards S."/>
            <person name="Strassman J."/>
            <person name="Sucgang R."/>
            <person name="Worley K."/>
            <person name="Schaap P."/>
        </authorList>
    </citation>
    <scope>NUCLEOTIDE SEQUENCE</scope>
    <source>
        <strain evidence="1">QSvi11</strain>
    </source>
</reference>
<comment type="caution">
    <text evidence="1">The sequence shown here is derived from an EMBL/GenBank/DDBJ whole genome shotgun (WGS) entry which is preliminary data.</text>
</comment>
<keyword evidence="2" id="KW-1185">Reference proteome</keyword>
<gene>
    <name evidence="1" type="ORF">CYY_000437</name>
</gene>
<evidence type="ECO:0000313" key="1">
    <source>
        <dbReference type="EMBL" id="KAF2078247.1"/>
    </source>
</evidence>
<dbReference type="Proteomes" id="UP000695562">
    <property type="component" value="Unassembled WGS sequence"/>
</dbReference>
<evidence type="ECO:0000313" key="2">
    <source>
        <dbReference type="Proteomes" id="UP000695562"/>
    </source>
</evidence>
<accession>A0A8J4Q3T1</accession>
<name>A0A8J4Q3T1_9MYCE</name>
<dbReference type="EMBL" id="AJWJ01000008">
    <property type="protein sequence ID" value="KAF2078247.1"/>
    <property type="molecule type" value="Genomic_DNA"/>
</dbReference>